<keyword evidence="2" id="KW-0378">Hydrolase</keyword>
<evidence type="ECO:0000259" key="1">
    <source>
        <dbReference type="Pfam" id="PF04480"/>
    </source>
</evidence>
<accession>A0ABW0QV49</accession>
<keyword evidence="3" id="KW-1185">Reference proteome</keyword>
<evidence type="ECO:0000313" key="2">
    <source>
        <dbReference type="EMBL" id="MFC5526719.1"/>
    </source>
</evidence>
<dbReference type="RefSeq" id="WP_377320621.1">
    <property type="nucleotide sequence ID" value="NZ_JBHSNF010000002.1"/>
</dbReference>
<dbReference type="InterPro" id="IPR011335">
    <property type="entry name" value="Restrct_endonuc-II-like"/>
</dbReference>
<dbReference type="InterPro" id="IPR047216">
    <property type="entry name" value="Endonuclease_DUF559_bact"/>
</dbReference>
<dbReference type="Gene3D" id="3.40.960.10">
    <property type="entry name" value="VSR Endonuclease"/>
    <property type="match status" value="1"/>
</dbReference>
<dbReference type="Proteomes" id="UP001596114">
    <property type="component" value="Unassembled WGS sequence"/>
</dbReference>
<feature type="domain" description="DUF559" evidence="1">
    <location>
        <begin position="5"/>
        <end position="110"/>
    </location>
</feature>
<dbReference type="PANTHER" id="PTHR38590">
    <property type="entry name" value="BLL0828 PROTEIN"/>
    <property type="match status" value="1"/>
</dbReference>
<keyword evidence="2" id="KW-0540">Nuclease</keyword>
<gene>
    <name evidence="2" type="ORF">ACFPPA_13340</name>
</gene>
<protein>
    <submittedName>
        <fullName evidence="2">Endonuclease domain-containing protein</fullName>
    </submittedName>
</protein>
<keyword evidence="2" id="KW-0255">Endonuclease</keyword>
<organism evidence="2 3">
    <name type="scientific">Rhodanobacter ginsengisoli</name>
    <dbReference type="NCBI Taxonomy" id="418646"/>
    <lineage>
        <taxon>Bacteria</taxon>
        <taxon>Pseudomonadati</taxon>
        <taxon>Pseudomonadota</taxon>
        <taxon>Gammaproteobacteria</taxon>
        <taxon>Lysobacterales</taxon>
        <taxon>Rhodanobacteraceae</taxon>
        <taxon>Rhodanobacter</taxon>
    </lineage>
</organism>
<dbReference type="CDD" id="cd01038">
    <property type="entry name" value="Endonuclease_DUF559"/>
    <property type="match status" value="1"/>
</dbReference>
<dbReference type="InterPro" id="IPR007569">
    <property type="entry name" value="DUF559"/>
</dbReference>
<dbReference type="Pfam" id="PF04480">
    <property type="entry name" value="DUF559"/>
    <property type="match status" value="1"/>
</dbReference>
<dbReference type="PANTHER" id="PTHR38590:SF1">
    <property type="entry name" value="BLL0828 PROTEIN"/>
    <property type="match status" value="1"/>
</dbReference>
<dbReference type="GO" id="GO:0004519">
    <property type="term" value="F:endonuclease activity"/>
    <property type="evidence" value="ECO:0007669"/>
    <property type="project" value="UniProtKB-KW"/>
</dbReference>
<comment type="caution">
    <text evidence="2">The sequence shown here is derived from an EMBL/GenBank/DDBJ whole genome shotgun (WGS) entry which is preliminary data.</text>
</comment>
<reference evidence="3" key="1">
    <citation type="journal article" date="2019" name="Int. J. Syst. Evol. Microbiol.">
        <title>The Global Catalogue of Microorganisms (GCM) 10K type strain sequencing project: providing services to taxonomists for standard genome sequencing and annotation.</title>
        <authorList>
            <consortium name="The Broad Institute Genomics Platform"/>
            <consortium name="The Broad Institute Genome Sequencing Center for Infectious Disease"/>
            <person name="Wu L."/>
            <person name="Ma J."/>
        </authorList>
    </citation>
    <scope>NUCLEOTIDE SEQUENCE [LARGE SCALE GENOMIC DNA]</scope>
    <source>
        <strain evidence="3">CGMCC 1.16619</strain>
    </source>
</reference>
<evidence type="ECO:0000313" key="3">
    <source>
        <dbReference type="Proteomes" id="UP001596114"/>
    </source>
</evidence>
<proteinExistence type="predicted"/>
<dbReference type="EMBL" id="JBHSNF010000002">
    <property type="protein sequence ID" value="MFC5526719.1"/>
    <property type="molecule type" value="Genomic_DNA"/>
</dbReference>
<sequence length="126" mass="14556">MKRQNVDRARGLRQTMTDAERKLWYHLRNRHLSGHKFRRQHEIDPYIVDFVCADSMLIVELDGGQHADQVNYDERRTRHLQAGGYLVLRFWNNDVLMNIEGVLTVILASLASPTPHPSPLPAGERG</sequence>
<dbReference type="SUPFAM" id="SSF52980">
    <property type="entry name" value="Restriction endonuclease-like"/>
    <property type="match status" value="1"/>
</dbReference>
<name>A0ABW0QV49_9GAMM</name>